<dbReference type="UniPathway" id="UPA00056">
    <property type="reaction ID" value="UER00094"/>
</dbReference>
<dbReference type="GO" id="GO:0050515">
    <property type="term" value="F:4-(cytidine 5'-diphospho)-2-C-methyl-D-erythritol kinase activity"/>
    <property type="evidence" value="ECO:0007669"/>
    <property type="project" value="UniProtKB-UniRule"/>
</dbReference>
<evidence type="ECO:0000259" key="12">
    <source>
        <dbReference type="Pfam" id="PF08544"/>
    </source>
</evidence>
<dbReference type="InterPro" id="IPR020568">
    <property type="entry name" value="Ribosomal_Su5_D2-typ_SF"/>
</dbReference>
<accession>A0A316C8S6</accession>
<dbReference type="InterPro" id="IPR006204">
    <property type="entry name" value="GHMP_kinase_N_dom"/>
</dbReference>
<evidence type="ECO:0000259" key="11">
    <source>
        <dbReference type="Pfam" id="PF00288"/>
    </source>
</evidence>
<dbReference type="EC" id="2.7.1.148" evidence="2 10"/>
<dbReference type="OrthoDB" id="9809438at2"/>
<dbReference type="Gene3D" id="3.30.70.890">
    <property type="entry name" value="GHMP kinase, C-terminal domain"/>
    <property type="match status" value="1"/>
</dbReference>
<dbReference type="SUPFAM" id="SSF55060">
    <property type="entry name" value="GHMP Kinase, C-terminal domain"/>
    <property type="match status" value="1"/>
</dbReference>
<dbReference type="NCBIfam" id="TIGR00154">
    <property type="entry name" value="ispE"/>
    <property type="match status" value="1"/>
</dbReference>
<evidence type="ECO:0000256" key="4">
    <source>
        <dbReference type="ARBA" id="ARBA00022679"/>
    </source>
</evidence>
<comment type="similarity">
    <text evidence="1 10">Belongs to the GHMP kinase family. IspE subfamily.</text>
</comment>
<sequence>MHAPAPAEHAPAKINLALHVTGRRADGYHLLESLAVFTESGDNVSVAPAAEDSFSVTGPFAAHLPLNGDNLVMRARDALRALAPHTATPVAISLEKNLPIASGIGGGSSDAAATLRALARHWRIEADLAVLALTLGADVPMCLAAKSLVARGIGEVLEAVTLPPLPLVLVNPGVAVSTPDVFRALERRDNPPLPPLPARMDAEAMANWLRTARNDLEAPARALAPVIGDVLDRLKQAGTPFARMSGSGATCFGLFDSNEAAARAATTLRKDQPDWFIAATTSMR</sequence>
<feature type="binding site" evidence="10">
    <location>
        <begin position="99"/>
        <end position="109"/>
    </location>
    <ligand>
        <name>ATP</name>
        <dbReference type="ChEBI" id="CHEBI:30616"/>
    </ligand>
</feature>
<protein>
    <recommendedName>
        <fullName evidence="3 10">4-diphosphocytidyl-2-C-methyl-D-erythritol kinase</fullName>
        <shortName evidence="10">CMK</shortName>
        <ecNumber evidence="2 10">2.7.1.148</ecNumber>
    </recommendedName>
    <alternativeName>
        <fullName evidence="9 10">4-(cytidine-5'-diphospho)-2-C-methyl-D-erythritol kinase</fullName>
    </alternativeName>
</protein>
<dbReference type="SUPFAM" id="SSF54211">
    <property type="entry name" value="Ribosomal protein S5 domain 2-like"/>
    <property type="match status" value="1"/>
</dbReference>
<feature type="domain" description="GHMP kinase N-terminal" evidence="11">
    <location>
        <begin position="70"/>
        <end position="143"/>
    </location>
</feature>
<dbReference type="Pfam" id="PF08544">
    <property type="entry name" value="GHMP_kinases_C"/>
    <property type="match status" value="1"/>
</dbReference>
<dbReference type="PANTHER" id="PTHR43527:SF2">
    <property type="entry name" value="4-DIPHOSPHOCYTIDYL-2-C-METHYL-D-ERYTHRITOL KINASE, CHLOROPLASTIC"/>
    <property type="match status" value="1"/>
</dbReference>
<dbReference type="HAMAP" id="MF_00061">
    <property type="entry name" value="IspE"/>
    <property type="match status" value="1"/>
</dbReference>
<gene>
    <name evidence="10" type="primary">ispE</name>
    <name evidence="13" type="ORF">C7441_103325</name>
</gene>
<keyword evidence="6 10" id="KW-0418">Kinase</keyword>
<feature type="domain" description="GHMP kinase C-terminal" evidence="12">
    <location>
        <begin position="202"/>
        <end position="270"/>
    </location>
</feature>
<name>A0A316C8S6_PSESE</name>
<dbReference type="Proteomes" id="UP000245396">
    <property type="component" value="Unassembled WGS sequence"/>
</dbReference>
<dbReference type="NCBIfam" id="NF011202">
    <property type="entry name" value="PRK14608.1"/>
    <property type="match status" value="1"/>
</dbReference>
<dbReference type="PIRSF" id="PIRSF010376">
    <property type="entry name" value="IspE"/>
    <property type="match status" value="1"/>
</dbReference>
<dbReference type="GO" id="GO:0016114">
    <property type="term" value="P:terpenoid biosynthetic process"/>
    <property type="evidence" value="ECO:0007669"/>
    <property type="project" value="UniProtKB-UniRule"/>
</dbReference>
<keyword evidence="5 10" id="KW-0547">Nucleotide-binding</keyword>
<dbReference type="AlphaFoldDB" id="A0A316C8S6"/>
<keyword evidence="4 10" id="KW-0808">Transferase</keyword>
<dbReference type="STRING" id="1192868.GCA_000304395_00095"/>
<feature type="active site" evidence="10">
    <location>
        <position position="138"/>
    </location>
</feature>
<comment type="caution">
    <text evidence="13">The sequence shown here is derived from an EMBL/GenBank/DDBJ whole genome shotgun (WGS) entry which is preliminary data.</text>
</comment>
<evidence type="ECO:0000256" key="10">
    <source>
        <dbReference type="HAMAP-Rule" id="MF_00061"/>
    </source>
</evidence>
<dbReference type="InterPro" id="IPR036554">
    <property type="entry name" value="GHMP_kinase_C_sf"/>
</dbReference>
<evidence type="ECO:0000256" key="6">
    <source>
        <dbReference type="ARBA" id="ARBA00022777"/>
    </source>
</evidence>
<dbReference type="GO" id="GO:0019288">
    <property type="term" value="P:isopentenyl diphosphate biosynthetic process, methylerythritol 4-phosphate pathway"/>
    <property type="evidence" value="ECO:0007669"/>
    <property type="project" value="UniProtKB-UniRule"/>
</dbReference>
<keyword evidence="8 10" id="KW-0414">Isoprene biosynthesis</keyword>
<keyword evidence="7 10" id="KW-0067">ATP-binding</keyword>
<dbReference type="InterPro" id="IPR004424">
    <property type="entry name" value="IspE"/>
</dbReference>
<evidence type="ECO:0000256" key="2">
    <source>
        <dbReference type="ARBA" id="ARBA00012052"/>
    </source>
</evidence>
<comment type="catalytic activity">
    <reaction evidence="10">
        <text>4-CDP-2-C-methyl-D-erythritol + ATP = 4-CDP-2-C-methyl-D-erythritol 2-phosphate + ADP + H(+)</text>
        <dbReference type="Rhea" id="RHEA:18437"/>
        <dbReference type="ChEBI" id="CHEBI:15378"/>
        <dbReference type="ChEBI" id="CHEBI:30616"/>
        <dbReference type="ChEBI" id="CHEBI:57823"/>
        <dbReference type="ChEBI" id="CHEBI:57919"/>
        <dbReference type="ChEBI" id="CHEBI:456216"/>
        <dbReference type="EC" id="2.7.1.148"/>
    </reaction>
</comment>
<evidence type="ECO:0000256" key="9">
    <source>
        <dbReference type="ARBA" id="ARBA00032554"/>
    </source>
</evidence>
<dbReference type="RefSeq" id="WP_109612165.1">
    <property type="nucleotide sequence ID" value="NZ_QGGG01000003.1"/>
</dbReference>
<dbReference type="Pfam" id="PF00288">
    <property type="entry name" value="GHMP_kinases_N"/>
    <property type="match status" value="1"/>
</dbReference>
<evidence type="ECO:0000256" key="7">
    <source>
        <dbReference type="ARBA" id="ARBA00022840"/>
    </source>
</evidence>
<evidence type="ECO:0000256" key="5">
    <source>
        <dbReference type="ARBA" id="ARBA00022741"/>
    </source>
</evidence>
<evidence type="ECO:0000313" key="14">
    <source>
        <dbReference type="Proteomes" id="UP000245396"/>
    </source>
</evidence>
<dbReference type="PANTHER" id="PTHR43527">
    <property type="entry name" value="4-DIPHOSPHOCYTIDYL-2-C-METHYL-D-ERYTHRITOL KINASE, CHLOROPLASTIC"/>
    <property type="match status" value="1"/>
</dbReference>
<dbReference type="InterPro" id="IPR014721">
    <property type="entry name" value="Ribsml_uS5_D2-typ_fold_subgr"/>
</dbReference>
<proteinExistence type="inferred from homology"/>
<comment type="function">
    <text evidence="10">Catalyzes the phosphorylation of the position 2 hydroxy group of 4-diphosphocytidyl-2C-methyl-D-erythritol.</text>
</comment>
<comment type="pathway">
    <text evidence="10">Isoprenoid biosynthesis; isopentenyl diphosphate biosynthesis via DXP pathway; isopentenyl diphosphate from 1-deoxy-D-xylulose 5-phosphate: step 3/6.</text>
</comment>
<evidence type="ECO:0000256" key="3">
    <source>
        <dbReference type="ARBA" id="ARBA00017473"/>
    </source>
</evidence>
<evidence type="ECO:0000256" key="1">
    <source>
        <dbReference type="ARBA" id="ARBA00009684"/>
    </source>
</evidence>
<feature type="active site" evidence="10">
    <location>
        <position position="13"/>
    </location>
</feature>
<evidence type="ECO:0000256" key="8">
    <source>
        <dbReference type="ARBA" id="ARBA00023229"/>
    </source>
</evidence>
<organism evidence="13 14">
    <name type="scientific">Pseudaminobacter salicylatoxidans</name>
    <dbReference type="NCBI Taxonomy" id="93369"/>
    <lineage>
        <taxon>Bacteria</taxon>
        <taxon>Pseudomonadati</taxon>
        <taxon>Pseudomonadota</taxon>
        <taxon>Alphaproteobacteria</taxon>
        <taxon>Hyphomicrobiales</taxon>
        <taxon>Phyllobacteriaceae</taxon>
        <taxon>Pseudaminobacter</taxon>
    </lineage>
</organism>
<keyword evidence="14" id="KW-1185">Reference proteome</keyword>
<dbReference type="Gene3D" id="3.30.230.10">
    <property type="match status" value="1"/>
</dbReference>
<dbReference type="EMBL" id="QGGG01000003">
    <property type="protein sequence ID" value="PWJ85466.1"/>
    <property type="molecule type" value="Genomic_DNA"/>
</dbReference>
<evidence type="ECO:0000313" key="13">
    <source>
        <dbReference type="EMBL" id="PWJ85466.1"/>
    </source>
</evidence>
<dbReference type="GO" id="GO:0005524">
    <property type="term" value="F:ATP binding"/>
    <property type="evidence" value="ECO:0007669"/>
    <property type="project" value="UniProtKB-UniRule"/>
</dbReference>
<dbReference type="InterPro" id="IPR013750">
    <property type="entry name" value="GHMP_kinase_C_dom"/>
</dbReference>
<reference evidence="13 14" key="1">
    <citation type="submission" date="2018-05" db="EMBL/GenBank/DDBJ databases">
        <title>Genomic Encyclopedia of Type Strains, Phase IV (KMG-IV): sequencing the most valuable type-strain genomes for metagenomic binning, comparative biology and taxonomic classification.</title>
        <authorList>
            <person name="Goeker M."/>
        </authorList>
    </citation>
    <scope>NUCLEOTIDE SEQUENCE [LARGE SCALE GENOMIC DNA]</scope>
    <source>
        <strain evidence="13 14">DSM 6986</strain>
    </source>
</reference>